<evidence type="ECO:0000256" key="1">
    <source>
        <dbReference type="SAM" id="SignalP"/>
    </source>
</evidence>
<dbReference type="EMBL" id="CP111023">
    <property type="protein sequence ID" value="WAR20865.1"/>
    <property type="molecule type" value="Genomic_DNA"/>
</dbReference>
<feature type="signal peptide" evidence="1">
    <location>
        <begin position="1"/>
        <end position="22"/>
    </location>
</feature>
<reference evidence="2" key="1">
    <citation type="submission" date="2022-11" db="EMBL/GenBank/DDBJ databases">
        <title>Centuries of genome instability and evolution in soft-shell clam transmissible cancer (bioRxiv).</title>
        <authorList>
            <person name="Hart S.F.M."/>
            <person name="Yonemitsu M.A."/>
            <person name="Giersch R.M."/>
            <person name="Beal B.F."/>
            <person name="Arriagada G."/>
            <person name="Davis B.W."/>
            <person name="Ostrander E.A."/>
            <person name="Goff S.P."/>
            <person name="Metzger M.J."/>
        </authorList>
    </citation>
    <scope>NUCLEOTIDE SEQUENCE</scope>
    <source>
        <strain evidence="2">MELC-2E11</strain>
        <tissue evidence="2">Siphon/mantle</tissue>
    </source>
</reference>
<accession>A0ABY7FFM1</accession>
<organism evidence="2 3">
    <name type="scientific">Mya arenaria</name>
    <name type="common">Soft-shell clam</name>
    <dbReference type="NCBI Taxonomy" id="6604"/>
    <lineage>
        <taxon>Eukaryota</taxon>
        <taxon>Metazoa</taxon>
        <taxon>Spiralia</taxon>
        <taxon>Lophotrochozoa</taxon>
        <taxon>Mollusca</taxon>
        <taxon>Bivalvia</taxon>
        <taxon>Autobranchia</taxon>
        <taxon>Heteroconchia</taxon>
        <taxon>Euheterodonta</taxon>
        <taxon>Imparidentia</taxon>
        <taxon>Neoheterodontei</taxon>
        <taxon>Myida</taxon>
        <taxon>Myoidea</taxon>
        <taxon>Myidae</taxon>
        <taxon>Mya</taxon>
    </lineage>
</organism>
<evidence type="ECO:0000313" key="2">
    <source>
        <dbReference type="EMBL" id="WAR20865.1"/>
    </source>
</evidence>
<sequence>MVDLFNTCAKVLILILMQQISADAVCNTNPDTLPTVSDGFVNRTVCVSSLVSSCDANYSVNVKYCGFYYVYCLWELPNGCPQRFCFGAVLCMEQLSRNIEENKEKFEIT</sequence>
<proteinExistence type="predicted"/>
<keyword evidence="1" id="KW-0732">Signal</keyword>
<evidence type="ECO:0000313" key="3">
    <source>
        <dbReference type="Proteomes" id="UP001164746"/>
    </source>
</evidence>
<name>A0ABY7FFM1_MYAAR</name>
<feature type="chain" id="PRO_5045347227" evidence="1">
    <location>
        <begin position="23"/>
        <end position="109"/>
    </location>
</feature>
<keyword evidence="3" id="KW-1185">Reference proteome</keyword>
<dbReference type="Proteomes" id="UP001164746">
    <property type="component" value="Chromosome 12"/>
</dbReference>
<gene>
    <name evidence="2" type="ORF">MAR_014839</name>
</gene>
<protein>
    <submittedName>
        <fullName evidence="2">Uncharacterized protein</fullName>
    </submittedName>
</protein>